<evidence type="ECO:0000313" key="1">
    <source>
        <dbReference type="EMBL" id="EPB71444.1"/>
    </source>
</evidence>
<accession>A0A0D6LHI9</accession>
<protein>
    <submittedName>
        <fullName evidence="1">Uncharacterized protein</fullName>
    </submittedName>
</protein>
<dbReference type="EMBL" id="KE125109">
    <property type="protein sequence ID" value="EPB71444.1"/>
    <property type="molecule type" value="Genomic_DNA"/>
</dbReference>
<sequence>MMAEMGNGPASQSQNGPYTKIIQVGELMDTIAEDLQLSDEFATAISQPIGDVHDEDELMKEYIKI</sequence>
<proteinExistence type="predicted"/>
<gene>
    <name evidence="1" type="ORF">ANCCEY_09461</name>
</gene>
<dbReference type="AlphaFoldDB" id="A0A0D6LHI9"/>
<name>A0A0D6LHI9_9BILA</name>
<dbReference type="Proteomes" id="UP000054495">
    <property type="component" value="Unassembled WGS sequence"/>
</dbReference>
<organism evidence="1 2">
    <name type="scientific">Ancylostoma ceylanicum</name>
    <dbReference type="NCBI Taxonomy" id="53326"/>
    <lineage>
        <taxon>Eukaryota</taxon>
        <taxon>Metazoa</taxon>
        <taxon>Ecdysozoa</taxon>
        <taxon>Nematoda</taxon>
        <taxon>Chromadorea</taxon>
        <taxon>Rhabditida</taxon>
        <taxon>Rhabditina</taxon>
        <taxon>Rhabditomorpha</taxon>
        <taxon>Strongyloidea</taxon>
        <taxon>Ancylostomatidae</taxon>
        <taxon>Ancylostomatinae</taxon>
        <taxon>Ancylostoma</taxon>
    </lineage>
</organism>
<keyword evidence="2" id="KW-1185">Reference proteome</keyword>
<reference evidence="1 2" key="1">
    <citation type="submission" date="2013-05" db="EMBL/GenBank/DDBJ databases">
        <title>Draft genome of the parasitic nematode Anyclostoma ceylanicum.</title>
        <authorList>
            <person name="Mitreva M."/>
        </authorList>
    </citation>
    <scope>NUCLEOTIDE SEQUENCE [LARGE SCALE GENOMIC DNA]</scope>
</reference>
<evidence type="ECO:0000313" key="2">
    <source>
        <dbReference type="Proteomes" id="UP000054495"/>
    </source>
</evidence>